<comment type="caution">
    <text evidence="1">The sequence shown here is derived from an EMBL/GenBank/DDBJ whole genome shotgun (WGS) entry which is preliminary data.</text>
</comment>
<protein>
    <submittedName>
        <fullName evidence="1">Uncharacterized protein</fullName>
    </submittedName>
</protein>
<keyword evidence="2" id="KW-1185">Reference proteome</keyword>
<gene>
    <name evidence="1" type="ORF">IWQ57_000580</name>
</gene>
<organism evidence="1 2">
    <name type="scientific">Coemansia nantahalensis</name>
    <dbReference type="NCBI Taxonomy" id="2789366"/>
    <lineage>
        <taxon>Eukaryota</taxon>
        <taxon>Fungi</taxon>
        <taxon>Fungi incertae sedis</taxon>
        <taxon>Zoopagomycota</taxon>
        <taxon>Kickxellomycotina</taxon>
        <taxon>Kickxellomycetes</taxon>
        <taxon>Kickxellales</taxon>
        <taxon>Kickxellaceae</taxon>
        <taxon>Coemansia</taxon>
    </lineage>
</organism>
<evidence type="ECO:0000313" key="2">
    <source>
        <dbReference type="Proteomes" id="UP001140234"/>
    </source>
</evidence>
<dbReference type="Proteomes" id="UP001140234">
    <property type="component" value="Unassembled WGS sequence"/>
</dbReference>
<proteinExistence type="predicted"/>
<dbReference type="EMBL" id="JANBUJ010000047">
    <property type="protein sequence ID" value="KAJ2774994.1"/>
    <property type="molecule type" value="Genomic_DNA"/>
</dbReference>
<sequence>MRLVAIALVLAVALSCLVSSSKLAYKVVRSGEVGTRQRLRRRDCSQTGGVTPNPKGPNKGGGSQKFTGNLTNYKVGKGACGKTNTNEELVCALNNPQYTEKMNGDVSAACGKCILIHGDAGEVVVKVVDECPECRKGSLDLSPAAFAKATKADGLAKNISWEFVPCGSSSRS</sequence>
<evidence type="ECO:0000313" key="1">
    <source>
        <dbReference type="EMBL" id="KAJ2774994.1"/>
    </source>
</evidence>
<reference evidence="1" key="1">
    <citation type="submission" date="2022-07" db="EMBL/GenBank/DDBJ databases">
        <title>Phylogenomic reconstructions and comparative analyses of Kickxellomycotina fungi.</title>
        <authorList>
            <person name="Reynolds N.K."/>
            <person name="Stajich J.E."/>
            <person name="Barry K."/>
            <person name="Grigoriev I.V."/>
            <person name="Crous P."/>
            <person name="Smith M.E."/>
        </authorList>
    </citation>
    <scope>NUCLEOTIDE SEQUENCE</scope>
    <source>
        <strain evidence="1">CBS 109366</strain>
    </source>
</reference>
<accession>A0ACC1K7C0</accession>
<name>A0ACC1K7C0_9FUNG</name>